<reference evidence="4" key="1">
    <citation type="journal article" date="2019" name="Int. J. Syst. Evol. Microbiol.">
        <title>The Global Catalogue of Microorganisms (GCM) 10K type strain sequencing project: providing services to taxonomists for standard genome sequencing and annotation.</title>
        <authorList>
            <consortium name="The Broad Institute Genomics Platform"/>
            <consortium name="The Broad Institute Genome Sequencing Center for Infectious Disease"/>
            <person name="Wu L."/>
            <person name="Ma J."/>
        </authorList>
    </citation>
    <scope>NUCLEOTIDE SEQUENCE [LARGE SCALE GENOMIC DNA]</scope>
    <source>
        <strain evidence="4">JCM 12607</strain>
    </source>
</reference>
<dbReference type="InterPro" id="IPR036388">
    <property type="entry name" value="WH-like_DNA-bd_sf"/>
</dbReference>
<evidence type="ECO:0000259" key="2">
    <source>
        <dbReference type="PROSITE" id="PS50921"/>
    </source>
</evidence>
<dbReference type="InterPro" id="IPR005561">
    <property type="entry name" value="ANTAR"/>
</dbReference>
<dbReference type="Gene3D" id="1.10.10.10">
    <property type="entry name" value="Winged helix-like DNA-binding domain superfamily/Winged helix DNA-binding domain"/>
    <property type="match status" value="1"/>
</dbReference>
<organism evidence="3 4">
    <name type="scientific">Streptomyces sanglieri</name>
    <dbReference type="NCBI Taxonomy" id="193460"/>
    <lineage>
        <taxon>Bacteria</taxon>
        <taxon>Bacillati</taxon>
        <taxon>Actinomycetota</taxon>
        <taxon>Actinomycetes</taxon>
        <taxon>Kitasatosporales</taxon>
        <taxon>Streptomycetaceae</taxon>
        <taxon>Streptomyces</taxon>
    </lineage>
</organism>
<protein>
    <submittedName>
        <fullName evidence="3">ANTAR domain-containing protein</fullName>
    </submittedName>
</protein>
<comment type="caution">
    <text evidence="3">The sequence shown here is derived from an EMBL/GenBank/DDBJ whole genome shotgun (WGS) entry which is preliminary data.</text>
</comment>
<gene>
    <name evidence="3" type="ORF">ACFQ2K_51365</name>
</gene>
<dbReference type="InterPro" id="IPR011006">
    <property type="entry name" value="CheY-like_superfamily"/>
</dbReference>
<keyword evidence="4" id="KW-1185">Reference proteome</keyword>
<name>A0ABW2X7E0_9ACTN</name>
<feature type="compositionally biased region" description="Low complexity" evidence="1">
    <location>
        <begin position="1"/>
        <end position="16"/>
    </location>
</feature>
<accession>A0ABW2X7E0</accession>
<evidence type="ECO:0000256" key="1">
    <source>
        <dbReference type="SAM" id="MobiDB-lite"/>
    </source>
</evidence>
<feature type="region of interest" description="Disordered" evidence="1">
    <location>
        <begin position="1"/>
        <end position="27"/>
    </location>
</feature>
<sequence length="88" mass="9633">MSSLSSNLPPRSPAARGQGSGFQRRVRVRQPERALASHAVIDRACGVLIAWSRCSPEEAWAILVRISQHSNTQARLVAHPAPRQGRGR</sequence>
<evidence type="ECO:0000313" key="3">
    <source>
        <dbReference type="EMBL" id="MFD0629759.1"/>
    </source>
</evidence>
<dbReference type="SUPFAM" id="SSF52172">
    <property type="entry name" value="CheY-like"/>
    <property type="match status" value="1"/>
</dbReference>
<dbReference type="PROSITE" id="PS50921">
    <property type="entry name" value="ANTAR"/>
    <property type="match status" value="1"/>
</dbReference>
<dbReference type="Pfam" id="PF03861">
    <property type="entry name" value="ANTAR"/>
    <property type="match status" value="1"/>
</dbReference>
<dbReference type="SMART" id="SM01012">
    <property type="entry name" value="ANTAR"/>
    <property type="match status" value="1"/>
</dbReference>
<dbReference type="EMBL" id="JBHTGL010000008">
    <property type="protein sequence ID" value="MFD0629759.1"/>
    <property type="molecule type" value="Genomic_DNA"/>
</dbReference>
<feature type="domain" description="ANTAR" evidence="2">
    <location>
        <begin position="22"/>
        <end position="82"/>
    </location>
</feature>
<evidence type="ECO:0000313" key="4">
    <source>
        <dbReference type="Proteomes" id="UP001596915"/>
    </source>
</evidence>
<proteinExistence type="predicted"/>
<dbReference type="Proteomes" id="UP001596915">
    <property type="component" value="Unassembled WGS sequence"/>
</dbReference>